<keyword evidence="2" id="KW-0456">Lyase</keyword>
<dbReference type="GO" id="GO:0006780">
    <property type="term" value="P:uroporphyrinogen III biosynthetic process"/>
    <property type="evidence" value="ECO:0007669"/>
    <property type="project" value="InterPro"/>
</dbReference>
<dbReference type="Gene3D" id="3.40.50.10090">
    <property type="match status" value="2"/>
</dbReference>
<dbReference type="GO" id="GO:0005829">
    <property type="term" value="C:cytosol"/>
    <property type="evidence" value="ECO:0007669"/>
    <property type="project" value="TreeGrafter"/>
</dbReference>
<sequence>MRVLITRPEPGAARTADRLRSLGHEPVMLPLTRTVGRRDGLLRLDAQEAGAFAATSGAAIRHWREVGIAPGRLQTTFYAVGTATGKVAMQAGFSAVRRGSADAAALASTIVADYRSGRLPVTQSKPLVYLAGSTRKNTFEADLAAASVPFRTIEIYEIEIISHSTDYLQNVFVDDPVDAVLFYSTVAASCFFDVAAGAKFDKALNNINYICMGSSILAAIPEAFIAQSAVAEQPDEPSLFQLLDRIAQDKI</sequence>
<dbReference type="AlphaFoldDB" id="A0AAE2ZLL8"/>
<name>A0AAE2ZLL8_9HYPH</name>
<dbReference type="InterPro" id="IPR036108">
    <property type="entry name" value="4pyrrol_syn_uPrphyn_synt_sf"/>
</dbReference>
<protein>
    <submittedName>
        <fullName evidence="2">Uroporphyrinogen-III synthase</fullName>
        <ecNumber evidence="2">4.2.1.75</ecNumber>
    </submittedName>
</protein>
<evidence type="ECO:0000313" key="3">
    <source>
        <dbReference type="Proteomes" id="UP001196509"/>
    </source>
</evidence>
<dbReference type="InterPro" id="IPR003754">
    <property type="entry name" value="4pyrrol_synth_uPrphyn_synth"/>
</dbReference>
<proteinExistence type="predicted"/>
<dbReference type="GO" id="GO:0004852">
    <property type="term" value="F:uroporphyrinogen-III synthase activity"/>
    <property type="evidence" value="ECO:0007669"/>
    <property type="project" value="UniProtKB-EC"/>
</dbReference>
<feature type="domain" description="Tetrapyrrole biosynthesis uroporphyrinogen III synthase" evidence="1">
    <location>
        <begin position="14"/>
        <end position="241"/>
    </location>
</feature>
<dbReference type="CDD" id="cd06578">
    <property type="entry name" value="HemD"/>
    <property type="match status" value="1"/>
</dbReference>
<organism evidence="2 3">
    <name type="scientific">Flavimaribacter sediminis</name>
    <dbReference type="NCBI Taxonomy" id="2865987"/>
    <lineage>
        <taxon>Bacteria</taxon>
        <taxon>Pseudomonadati</taxon>
        <taxon>Pseudomonadota</taxon>
        <taxon>Alphaproteobacteria</taxon>
        <taxon>Hyphomicrobiales</taxon>
        <taxon>Rhizobiaceae</taxon>
        <taxon>Flavimaribacter</taxon>
    </lineage>
</organism>
<dbReference type="EC" id="4.2.1.75" evidence="2"/>
<reference evidence="2" key="1">
    <citation type="submission" date="2021-08" db="EMBL/GenBank/DDBJ databases">
        <title>Hoeflea bacterium WL0058 sp. nov., isolated from the sediment.</title>
        <authorList>
            <person name="Wang L."/>
            <person name="Zhang D."/>
        </authorList>
    </citation>
    <scope>NUCLEOTIDE SEQUENCE</scope>
    <source>
        <strain evidence="2">WL0058</strain>
    </source>
</reference>
<dbReference type="PANTHER" id="PTHR12390">
    <property type="entry name" value="UROPORPHYRINOGEN III SYNTHASE"/>
    <property type="match status" value="1"/>
</dbReference>
<evidence type="ECO:0000313" key="2">
    <source>
        <dbReference type="EMBL" id="MBW8638501.1"/>
    </source>
</evidence>
<dbReference type="SUPFAM" id="SSF69618">
    <property type="entry name" value="HemD-like"/>
    <property type="match status" value="1"/>
</dbReference>
<dbReference type="Proteomes" id="UP001196509">
    <property type="component" value="Unassembled WGS sequence"/>
</dbReference>
<dbReference type="Pfam" id="PF02602">
    <property type="entry name" value="HEM4"/>
    <property type="match status" value="1"/>
</dbReference>
<dbReference type="EMBL" id="JAICBX010000002">
    <property type="protein sequence ID" value="MBW8638501.1"/>
    <property type="molecule type" value="Genomic_DNA"/>
</dbReference>
<dbReference type="InterPro" id="IPR039793">
    <property type="entry name" value="UROS/Hem4"/>
</dbReference>
<accession>A0AAE2ZLL8</accession>
<evidence type="ECO:0000259" key="1">
    <source>
        <dbReference type="Pfam" id="PF02602"/>
    </source>
</evidence>
<comment type="caution">
    <text evidence="2">The sequence shown here is derived from an EMBL/GenBank/DDBJ whole genome shotgun (WGS) entry which is preliminary data.</text>
</comment>
<dbReference type="PANTHER" id="PTHR12390:SF0">
    <property type="entry name" value="UROPORPHYRINOGEN-III SYNTHASE"/>
    <property type="match status" value="1"/>
</dbReference>
<gene>
    <name evidence="2" type="ORF">K1W69_14995</name>
</gene>
<keyword evidence="3" id="KW-1185">Reference proteome</keyword>